<evidence type="ECO:0000313" key="4">
    <source>
        <dbReference type="EMBL" id="MXO87080.1"/>
    </source>
</evidence>
<dbReference type="PANTHER" id="PTHR43800">
    <property type="entry name" value="PEPTIDYL-LYSINE N-ACETYLTRANSFERASE YJAB"/>
    <property type="match status" value="1"/>
</dbReference>
<protein>
    <submittedName>
        <fullName evidence="4">GNAT family N-acetyltransferase</fullName>
    </submittedName>
</protein>
<dbReference type="Gene3D" id="3.40.630.30">
    <property type="match status" value="1"/>
</dbReference>
<evidence type="ECO:0000256" key="2">
    <source>
        <dbReference type="ARBA" id="ARBA00023315"/>
    </source>
</evidence>
<gene>
    <name evidence="4" type="ORF">GRI38_13680</name>
</gene>
<dbReference type="AlphaFoldDB" id="A0A844ZJ97"/>
<dbReference type="EMBL" id="WTYW01000006">
    <property type="protein sequence ID" value="MXO87080.1"/>
    <property type="molecule type" value="Genomic_DNA"/>
</dbReference>
<dbReference type="PANTHER" id="PTHR43800:SF1">
    <property type="entry name" value="PEPTIDYL-LYSINE N-ACETYLTRANSFERASE YJAB"/>
    <property type="match status" value="1"/>
</dbReference>
<keyword evidence="1 4" id="KW-0808">Transferase</keyword>
<dbReference type="GO" id="GO:0016747">
    <property type="term" value="F:acyltransferase activity, transferring groups other than amino-acyl groups"/>
    <property type="evidence" value="ECO:0007669"/>
    <property type="project" value="InterPro"/>
</dbReference>
<feature type="domain" description="N-acetyltransferase" evidence="3">
    <location>
        <begin position="3"/>
        <end position="165"/>
    </location>
</feature>
<dbReference type="CDD" id="cd04301">
    <property type="entry name" value="NAT_SF"/>
    <property type="match status" value="1"/>
</dbReference>
<keyword evidence="2" id="KW-0012">Acyltransferase</keyword>
<keyword evidence="5" id="KW-1185">Reference proteome</keyword>
<organism evidence="4 5">
    <name type="scientific">Parapontixanthobacter aurantiacus</name>
    <dbReference type="NCBI Taxonomy" id="1463599"/>
    <lineage>
        <taxon>Bacteria</taxon>
        <taxon>Pseudomonadati</taxon>
        <taxon>Pseudomonadota</taxon>
        <taxon>Alphaproteobacteria</taxon>
        <taxon>Sphingomonadales</taxon>
        <taxon>Erythrobacteraceae</taxon>
        <taxon>Parapontixanthobacter</taxon>
    </lineage>
</organism>
<name>A0A844ZJ97_9SPHN</name>
<dbReference type="SUPFAM" id="SSF55729">
    <property type="entry name" value="Acyl-CoA N-acyltransferases (Nat)"/>
    <property type="match status" value="1"/>
</dbReference>
<proteinExistence type="predicted"/>
<sequence>MNWSLRLARPEDAEAMSAIEEDAARLFAEEPSLAGGAMPPATSAEDYRTLIAKRHCLVALVADEPVGFAACRPHGRELHLHELSVRRSCQQQGIGGGLLRALIIDAVNSGFAAITLQTFRDIAWNAPFYERHGFVEVVDLKAHRRLAAGMADAERAGLPIAKRLAMIRFL</sequence>
<reference evidence="4 5" key="1">
    <citation type="submission" date="2019-12" db="EMBL/GenBank/DDBJ databases">
        <title>Genomic-based taxomic classification of the family Erythrobacteraceae.</title>
        <authorList>
            <person name="Xu L."/>
        </authorList>
    </citation>
    <scope>NUCLEOTIDE SEQUENCE [LARGE SCALE GENOMIC DNA]</scope>
    <source>
        <strain evidence="4 5">MCCC 1A09962</strain>
    </source>
</reference>
<dbReference type="PROSITE" id="PS51186">
    <property type="entry name" value="GNAT"/>
    <property type="match status" value="1"/>
</dbReference>
<dbReference type="RefSeq" id="WP_160685346.1">
    <property type="nucleotide sequence ID" value="NZ_WTYW01000006.1"/>
</dbReference>
<dbReference type="OrthoDB" id="572496at2"/>
<dbReference type="Proteomes" id="UP000433104">
    <property type="component" value="Unassembled WGS sequence"/>
</dbReference>
<dbReference type="InterPro" id="IPR000182">
    <property type="entry name" value="GNAT_dom"/>
</dbReference>
<evidence type="ECO:0000259" key="3">
    <source>
        <dbReference type="PROSITE" id="PS51186"/>
    </source>
</evidence>
<dbReference type="Pfam" id="PF00583">
    <property type="entry name" value="Acetyltransf_1"/>
    <property type="match status" value="1"/>
</dbReference>
<dbReference type="InterPro" id="IPR016181">
    <property type="entry name" value="Acyl_CoA_acyltransferase"/>
</dbReference>
<evidence type="ECO:0000256" key="1">
    <source>
        <dbReference type="ARBA" id="ARBA00022679"/>
    </source>
</evidence>
<comment type="caution">
    <text evidence="4">The sequence shown here is derived from an EMBL/GenBank/DDBJ whole genome shotgun (WGS) entry which is preliminary data.</text>
</comment>
<accession>A0A844ZJ97</accession>
<evidence type="ECO:0000313" key="5">
    <source>
        <dbReference type="Proteomes" id="UP000433104"/>
    </source>
</evidence>